<dbReference type="PROSITE" id="PS51904">
    <property type="entry name" value="GLYCOSYL_HYDROL_F25_2"/>
    <property type="match status" value="1"/>
</dbReference>
<dbReference type="Proteomes" id="UP000095287">
    <property type="component" value="Unplaced"/>
</dbReference>
<organism evidence="4 5">
    <name type="scientific">Steinernema glaseri</name>
    <dbReference type="NCBI Taxonomy" id="37863"/>
    <lineage>
        <taxon>Eukaryota</taxon>
        <taxon>Metazoa</taxon>
        <taxon>Ecdysozoa</taxon>
        <taxon>Nematoda</taxon>
        <taxon>Chromadorea</taxon>
        <taxon>Rhabditida</taxon>
        <taxon>Tylenchina</taxon>
        <taxon>Panagrolaimomorpha</taxon>
        <taxon>Strongyloidoidea</taxon>
        <taxon>Steinernematidae</taxon>
        <taxon>Steinernema</taxon>
    </lineage>
</organism>
<evidence type="ECO:0000256" key="2">
    <source>
        <dbReference type="ARBA" id="ARBA00022729"/>
    </source>
</evidence>
<protein>
    <submittedName>
        <fullName evidence="5">Lysozyme</fullName>
    </submittedName>
</protein>
<dbReference type="GO" id="GO:0045087">
    <property type="term" value="P:innate immune response"/>
    <property type="evidence" value="ECO:0007669"/>
    <property type="project" value="TreeGrafter"/>
</dbReference>
<evidence type="ECO:0000256" key="1">
    <source>
        <dbReference type="ARBA" id="ARBA00010646"/>
    </source>
</evidence>
<dbReference type="SUPFAM" id="SSF51445">
    <property type="entry name" value="(Trans)glycosidases"/>
    <property type="match status" value="1"/>
</dbReference>
<dbReference type="AlphaFoldDB" id="A0A1I7YDQ2"/>
<dbReference type="Gene3D" id="3.20.20.80">
    <property type="entry name" value="Glycosidases"/>
    <property type="match status" value="1"/>
</dbReference>
<name>A0A1I7YDQ2_9BILA</name>
<dbReference type="InterPro" id="IPR051595">
    <property type="entry name" value="GH25_Enzymes"/>
</dbReference>
<evidence type="ECO:0000313" key="4">
    <source>
        <dbReference type="Proteomes" id="UP000095287"/>
    </source>
</evidence>
<dbReference type="PANTHER" id="PTHR23208">
    <property type="entry name" value="LYSOZYME PROTEIN"/>
    <property type="match status" value="1"/>
</dbReference>
<dbReference type="GO" id="GO:0016998">
    <property type="term" value="P:cell wall macromolecule catabolic process"/>
    <property type="evidence" value="ECO:0007669"/>
    <property type="project" value="InterPro"/>
</dbReference>
<dbReference type="GO" id="GO:0007165">
    <property type="term" value="P:signal transduction"/>
    <property type="evidence" value="ECO:0007669"/>
    <property type="project" value="TreeGrafter"/>
</dbReference>
<reference evidence="5" key="1">
    <citation type="submission" date="2016-11" db="UniProtKB">
        <authorList>
            <consortium name="WormBaseParasite"/>
        </authorList>
    </citation>
    <scope>IDENTIFICATION</scope>
</reference>
<dbReference type="PANTHER" id="PTHR23208:SF36">
    <property type="entry name" value="LYSOZYME-RELATED"/>
    <property type="match status" value="1"/>
</dbReference>
<dbReference type="InterPro" id="IPR002053">
    <property type="entry name" value="Glyco_hydro_25"/>
</dbReference>
<dbReference type="WBParaSite" id="L893_g15342.t2">
    <property type="protein sequence ID" value="L893_g15342.t2"/>
    <property type="gene ID" value="L893_g15342"/>
</dbReference>
<keyword evidence="4" id="KW-1185">Reference proteome</keyword>
<feature type="signal peptide" evidence="3">
    <location>
        <begin position="1"/>
        <end position="16"/>
    </location>
</feature>
<evidence type="ECO:0000313" key="5">
    <source>
        <dbReference type="WBParaSite" id="L893_g15342.t2"/>
    </source>
</evidence>
<evidence type="ECO:0000256" key="3">
    <source>
        <dbReference type="SAM" id="SignalP"/>
    </source>
</evidence>
<dbReference type="InterPro" id="IPR017853">
    <property type="entry name" value="GH"/>
</dbReference>
<accession>A0A1I7YDQ2</accession>
<keyword evidence="2 3" id="KW-0732">Signal</keyword>
<proteinExistence type="inferred from homology"/>
<dbReference type="GO" id="GO:0009253">
    <property type="term" value="P:peptidoglycan catabolic process"/>
    <property type="evidence" value="ECO:0007669"/>
    <property type="project" value="InterPro"/>
</dbReference>
<dbReference type="GO" id="GO:0003796">
    <property type="term" value="F:lysozyme activity"/>
    <property type="evidence" value="ECO:0007669"/>
    <property type="project" value="InterPro"/>
</dbReference>
<comment type="similarity">
    <text evidence="1">Belongs to the glycosyl hydrolase 25 family.</text>
</comment>
<feature type="chain" id="PRO_5009312121" evidence="3">
    <location>
        <begin position="17"/>
        <end position="281"/>
    </location>
</feature>
<sequence length="281" mass="30938">MKSIICLTALLAFALAAPVQPNSVAQDGDQELAAFSYAVDLFDAATTSAFTCLRQSGYATVFLRVYKPDGSGQVDQVGIANIRSAYNANMGVEIYHTPSPQANKAGGTQFDETYTALRNAGINVRTVWLQVTSPINWGSNQQFNINLISQFLSRAKFNINLISQFLSRAKTYNVNVGIYTNWYDWSQITGSWTGWTSSQLVSLWYWNAYGATPQAESPANFQDFRAFGGWTQASVKQFGLQSNVCGLNFNRNAYQTGTYETKALAFDASKSDEITVGNVFV</sequence>